<name>A0A9X0Z1S5_9BACI</name>
<protein>
    <submittedName>
        <fullName evidence="1">Uncharacterized protein</fullName>
    </submittedName>
</protein>
<evidence type="ECO:0000313" key="1">
    <source>
        <dbReference type="EMBL" id="MBP2079636.1"/>
    </source>
</evidence>
<organism evidence="1 2">
    <name type="scientific">Oceanobacillus polygoni</name>
    <dbReference type="NCBI Taxonomy" id="1235259"/>
    <lineage>
        <taxon>Bacteria</taxon>
        <taxon>Bacillati</taxon>
        <taxon>Bacillota</taxon>
        <taxon>Bacilli</taxon>
        <taxon>Bacillales</taxon>
        <taxon>Bacillaceae</taxon>
        <taxon>Oceanobacillus</taxon>
    </lineage>
</organism>
<accession>A0A9X0Z1S5</accession>
<evidence type="ECO:0000313" key="2">
    <source>
        <dbReference type="Proteomes" id="UP001138793"/>
    </source>
</evidence>
<gene>
    <name evidence="1" type="ORF">J2Z64_003935</name>
</gene>
<dbReference type="OrthoDB" id="2973690at2"/>
<proteinExistence type="predicted"/>
<dbReference type="AlphaFoldDB" id="A0A9X0Z1S5"/>
<keyword evidence="2" id="KW-1185">Reference proteome</keyword>
<comment type="caution">
    <text evidence="1">The sequence shown here is derived from an EMBL/GenBank/DDBJ whole genome shotgun (WGS) entry which is preliminary data.</text>
</comment>
<dbReference type="RefSeq" id="WP_149472878.1">
    <property type="nucleotide sequence ID" value="NZ_JAGGMB010000019.1"/>
</dbReference>
<dbReference type="Proteomes" id="UP001138793">
    <property type="component" value="Unassembled WGS sequence"/>
</dbReference>
<dbReference type="EMBL" id="JAGGMB010000019">
    <property type="protein sequence ID" value="MBP2079636.1"/>
    <property type="molecule type" value="Genomic_DNA"/>
</dbReference>
<sequence length="75" mass="8880">MAIDEENELLLEQKLNQKLYFVEMEQALVEVTYCLKTYDYTIEQAIPRLIKIIDMLEVEQKVIMNEISKIIRNSG</sequence>
<reference evidence="1" key="1">
    <citation type="submission" date="2021-03" db="EMBL/GenBank/DDBJ databases">
        <title>Genomic Encyclopedia of Type Strains, Phase IV (KMG-IV): sequencing the most valuable type-strain genomes for metagenomic binning, comparative biology and taxonomic classification.</title>
        <authorList>
            <person name="Goeker M."/>
        </authorList>
    </citation>
    <scope>NUCLEOTIDE SEQUENCE</scope>
    <source>
        <strain evidence="1">DSM 107338</strain>
    </source>
</reference>